<dbReference type="Proteomes" id="UP000887540">
    <property type="component" value="Unplaced"/>
</dbReference>
<dbReference type="InterPro" id="IPR017441">
    <property type="entry name" value="Protein_kinase_ATP_BS"/>
</dbReference>
<dbReference type="GO" id="GO:0051321">
    <property type="term" value="P:meiotic cell cycle"/>
    <property type="evidence" value="ECO:0007669"/>
    <property type="project" value="UniProtKB-KW"/>
</dbReference>
<dbReference type="SUPFAM" id="SSF56112">
    <property type="entry name" value="Protein kinase-like (PK-like)"/>
    <property type="match status" value="1"/>
</dbReference>
<evidence type="ECO:0000256" key="11">
    <source>
        <dbReference type="ARBA" id="ARBA00023254"/>
    </source>
</evidence>
<evidence type="ECO:0000259" key="18">
    <source>
        <dbReference type="PROSITE" id="PS50081"/>
    </source>
</evidence>
<dbReference type="SUPFAM" id="SSF54236">
    <property type="entry name" value="Ubiquitin-like"/>
    <property type="match status" value="1"/>
</dbReference>
<dbReference type="PANTHER" id="PTHR44329:SF262">
    <property type="entry name" value="RAF HOMOLOG SERINE_THREONINE-PROTEIN KINASE RAF"/>
    <property type="match status" value="1"/>
</dbReference>
<dbReference type="Gene3D" id="3.30.60.20">
    <property type="match status" value="1"/>
</dbReference>
<dbReference type="SUPFAM" id="SSF57889">
    <property type="entry name" value="Cysteine-rich domain"/>
    <property type="match status" value="1"/>
</dbReference>
<evidence type="ECO:0000256" key="12">
    <source>
        <dbReference type="ARBA" id="ARBA00064215"/>
    </source>
</evidence>
<comment type="similarity">
    <text evidence="1">Belongs to the protein kinase superfamily. TKL Ser/Thr protein kinase family. RAF subfamily.</text>
</comment>
<accession>A0A914BYG9</accession>
<dbReference type="Gene3D" id="3.10.20.90">
    <property type="entry name" value="Phosphatidylinositol 3-kinase Catalytic Subunit, Chain A, domain 1"/>
    <property type="match status" value="1"/>
</dbReference>
<dbReference type="PROSITE" id="PS50081">
    <property type="entry name" value="ZF_DAG_PE_2"/>
    <property type="match status" value="1"/>
</dbReference>
<keyword evidence="7" id="KW-0418">Kinase</keyword>
<evidence type="ECO:0000256" key="13">
    <source>
        <dbReference type="ARBA" id="ARBA00070327"/>
    </source>
</evidence>
<feature type="compositionally biased region" description="Polar residues" evidence="16">
    <location>
        <begin position="368"/>
        <end position="391"/>
    </location>
</feature>
<evidence type="ECO:0000256" key="8">
    <source>
        <dbReference type="ARBA" id="ARBA00022833"/>
    </source>
</evidence>
<keyword evidence="4" id="KW-0808">Transferase</keyword>
<dbReference type="PROSITE" id="PS50898">
    <property type="entry name" value="RBD"/>
    <property type="match status" value="1"/>
</dbReference>
<keyword evidence="9 15" id="KW-0067">ATP-binding</keyword>
<keyword evidence="6 15" id="KW-0547">Nucleotide-binding</keyword>
<feature type="domain" description="Protein kinase" evidence="17">
    <location>
        <begin position="410"/>
        <end position="676"/>
    </location>
</feature>
<keyword evidence="10" id="KW-0221">Differentiation</keyword>
<dbReference type="InterPro" id="IPR051681">
    <property type="entry name" value="Ser/Thr_Kinases-Pseudokinases"/>
</dbReference>
<feature type="region of interest" description="Disordered" evidence="16">
    <location>
        <begin position="180"/>
        <end position="219"/>
    </location>
</feature>
<dbReference type="FunFam" id="3.30.200.20:FF:000024">
    <property type="entry name" value="B-Raf proto-oncogene serine/threonine-protein kinase"/>
    <property type="match status" value="1"/>
</dbReference>
<evidence type="ECO:0000256" key="5">
    <source>
        <dbReference type="ARBA" id="ARBA00022723"/>
    </source>
</evidence>
<dbReference type="SMART" id="SM00220">
    <property type="entry name" value="S_TKc"/>
    <property type="match status" value="1"/>
</dbReference>
<dbReference type="GO" id="GO:0048477">
    <property type="term" value="P:oogenesis"/>
    <property type="evidence" value="ECO:0007669"/>
    <property type="project" value="UniProtKB-KW"/>
</dbReference>
<feature type="region of interest" description="Disordered" evidence="16">
    <location>
        <begin position="358"/>
        <end position="391"/>
    </location>
</feature>
<evidence type="ECO:0000256" key="2">
    <source>
        <dbReference type="ARBA" id="ARBA00012513"/>
    </source>
</evidence>
<dbReference type="PROSITE" id="PS00479">
    <property type="entry name" value="ZF_DAG_PE_1"/>
    <property type="match status" value="1"/>
</dbReference>
<dbReference type="GO" id="GO:0004709">
    <property type="term" value="F:MAP kinase kinase kinase activity"/>
    <property type="evidence" value="ECO:0007669"/>
    <property type="project" value="TreeGrafter"/>
</dbReference>
<keyword evidence="11" id="KW-0469">Meiosis</keyword>
<dbReference type="GO" id="GO:0005524">
    <property type="term" value="F:ATP binding"/>
    <property type="evidence" value="ECO:0007669"/>
    <property type="project" value="UniProtKB-UniRule"/>
</dbReference>
<evidence type="ECO:0000256" key="15">
    <source>
        <dbReference type="PROSITE-ProRule" id="PRU10141"/>
    </source>
</evidence>
<evidence type="ECO:0000313" key="20">
    <source>
        <dbReference type="Proteomes" id="UP000887540"/>
    </source>
</evidence>
<dbReference type="InterPro" id="IPR000719">
    <property type="entry name" value="Prot_kinase_dom"/>
</dbReference>
<keyword evidence="5" id="KW-0479">Metal-binding</keyword>
<dbReference type="InterPro" id="IPR008271">
    <property type="entry name" value="Ser/Thr_kinase_AS"/>
</dbReference>
<evidence type="ECO:0000256" key="9">
    <source>
        <dbReference type="ARBA" id="ARBA00022840"/>
    </source>
</evidence>
<evidence type="ECO:0000313" key="21">
    <source>
        <dbReference type="WBParaSite" id="ACRNAN_Path_1297.g5073.t1"/>
    </source>
</evidence>
<feature type="binding site" evidence="15">
    <location>
        <position position="437"/>
    </location>
    <ligand>
        <name>ATP</name>
        <dbReference type="ChEBI" id="CHEBI:30616"/>
    </ligand>
</feature>
<keyword evidence="3" id="KW-0723">Serine/threonine-protein kinase</keyword>
<evidence type="ECO:0000256" key="4">
    <source>
        <dbReference type="ARBA" id="ARBA00022679"/>
    </source>
</evidence>
<evidence type="ECO:0000256" key="1">
    <source>
        <dbReference type="ARBA" id="ARBA00010507"/>
    </source>
</evidence>
<dbReference type="InterPro" id="IPR046349">
    <property type="entry name" value="C1-like_sf"/>
</dbReference>
<feature type="compositionally biased region" description="Low complexity" evidence="16">
    <location>
        <begin position="274"/>
        <end position="331"/>
    </location>
</feature>
<protein>
    <recommendedName>
        <fullName evidence="13">Raf homolog serine/threonine-protein kinase</fullName>
        <ecNumber evidence="2">2.7.11.1</ecNumber>
    </recommendedName>
    <alternativeName>
        <fullName evidence="14">Abnormal cell lineage protein 45</fullName>
    </alternativeName>
</protein>
<dbReference type="Gene3D" id="1.10.510.10">
    <property type="entry name" value="Transferase(Phosphotransferase) domain 1"/>
    <property type="match status" value="1"/>
</dbReference>
<dbReference type="AlphaFoldDB" id="A0A914BYG9"/>
<proteinExistence type="inferred from homology"/>
<keyword evidence="8" id="KW-0862">Zinc</keyword>
<evidence type="ECO:0000256" key="7">
    <source>
        <dbReference type="ARBA" id="ARBA00022777"/>
    </source>
</evidence>
<reference evidence="21" key="1">
    <citation type="submission" date="2022-11" db="UniProtKB">
        <authorList>
            <consortium name="WormBaseParasite"/>
        </authorList>
    </citation>
    <scope>IDENTIFICATION</scope>
</reference>
<dbReference type="InterPro" id="IPR001245">
    <property type="entry name" value="Ser-Thr/Tyr_kinase_cat_dom"/>
</dbReference>
<dbReference type="WBParaSite" id="ACRNAN_Path_1297.g5073.t1">
    <property type="protein sequence ID" value="ACRNAN_Path_1297.g5073.t1"/>
    <property type="gene ID" value="ACRNAN_Path_1297.g5073"/>
</dbReference>
<comment type="subunit">
    <text evidence="12">Interacts with cdf-1 in a zinc-dependent manner which promotes its activity.</text>
</comment>
<dbReference type="PROSITE" id="PS00108">
    <property type="entry name" value="PROTEIN_KINASE_ST"/>
    <property type="match status" value="1"/>
</dbReference>
<keyword evidence="10" id="KW-0896">Oogenesis</keyword>
<evidence type="ECO:0000256" key="6">
    <source>
        <dbReference type="ARBA" id="ARBA00022741"/>
    </source>
</evidence>
<evidence type="ECO:0000259" key="17">
    <source>
        <dbReference type="PROSITE" id="PS50011"/>
    </source>
</evidence>
<dbReference type="EC" id="2.7.11.1" evidence="2"/>
<dbReference type="InterPro" id="IPR011009">
    <property type="entry name" value="Kinase-like_dom_sf"/>
</dbReference>
<feature type="domain" description="RBD" evidence="19">
    <location>
        <begin position="6"/>
        <end position="83"/>
    </location>
</feature>
<feature type="domain" description="Phorbol-ester/DAG-type" evidence="18">
    <location>
        <begin position="92"/>
        <end position="139"/>
    </location>
</feature>
<dbReference type="GO" id="GO:0046872">
    <property type="term" value="F:metal ion binding"/>
    <property type="evidence" value="ECO:0007669"/>
    <property type="project" value="UniProtKB-KW"/>
</dbReference>
<dbReference type="SMART" id="SM00455">
    <property type="entry name" value="RBD"/>
    <property type="match status" value="1"/>
</dbReference>
<name>A0A914BYG9_9BILA</name>
<feature type="compositionally biased region" description="Polar residues" evidence="16">
    <location>
        <begin position="242"/>
        <end position="271"/>
    </location>
</feature>
<dbReference type="PROSITE" id="PS00107">
    <property type="entry name" value="PROTEIN_KINASE_ATP"/>
    <property type="match status" value="1"/>
</dbReference>
<evidence type="ECO:0000256" key="16">
    <source>
        <dbReference type="SAM" id="MobiDB-lite"/>
    </source>
</evidence>
<evidence type="ECO:0000256" key="10">
    <source>
        <dbReference type="ARBA" id="ARBA00022943"/>
    </source>
</evidence>
<dbReference type="InterPro" id="IPR003116">
    <property type="entry name" value="RBD_dom"/>
</dbReference>
<organism evidence="20 21">
    <name type="scientific">Acrobeloides nanus</name>
    <dbReference type="NCBI Taxonomy" id="290746"/>
    <lineage>
        <taxon>Eukaryota</taxon>
        <taxon>Metazoa</taxon>
        <taxon>Ecdysozoa</taxon>
        <taxon>Nematoda</taxon>
        <taxon>Chromadorea</taxon>
        <taxon>Rhabditida</taxon>
        <taxon>Tylenchina</taxon>
        <taxon>Cephalobomorpha</taxon>
        <taxon>Cephaloboidea</taxon>
        <taxon>Cephalobidae</taxon>
        <taxon>Acrobeloides</taxon>
    </lineage>
</organism>
<dbReference type="SMART" id="SM00109">
    <property type="entry name" value="C1"/>
    <property type="match status" value="1"/>
</dbReference>
<evidence type="ECO:0000256" key="14">
    <source>
        <dbReference type="ARBA" id="ARBA00079172"/>
    </source>
</evidence>
<sequence>MSNKDSLILLHLPFNQHSKLDVKPGVLARDAISRILEKRNIMPEMCSVCVNDDPQSPQIDLQMDLETLAQQLEGKKELWVHSEGLKLLVSIQHKFVRKTFFNLTLCDVCHKVIRLFGYRCEHCHINFHNKCSLKVPTYCDLLENTIRDASKANELRNMCTEFGGRNAAIATDILDSLTNPGVEQPYAKPGTINRKPAVRSKEGHNQSPYPRDRSSSAPNINVIKDDFTTSEQHQLQTISFHSGFTQFPSTTNGYQTPDETTPIATEFSNDIHSTKPSCSSSSLYPQSNNRLLYPNLPRLQPSGSTSTTTPSSTCSSPVSHHLLGDLSGSSLMPLTPPQSAPPQKMTASFFSDRIRSKSPGDIRPLNASHASQSGMSLDGNSNEYHLTGSSRRLNKGRKALEEWEINASDVVYHRKIGSGSFGTVFKGTYFGNVAIKKLNVGNPGPALLKAFKNEVAVLKNTRHGNVLNFMGWIREPELAIVTQWCEGSSLYRHIHVMEPRVDFEIMTVLEIYKQISHGMSYLHSKNIIHRDLKTNNIFLTDDNTVKIGDFGLATVKTRWSAGQQSQQPTGSILWMAPEVIRKREYTTLSDVYSYGICLYEILSGLLPYDDIKNRDQIIFMVGIGKLHPNYKHLRQDTPKTLRHLLERCILFMSEKRPEFEEIGRLLDEIAQNLPKLKKSQSDTFLYRAHKSDDDYSGIHSTASPKTPKYYSPTPFFSITPNMDDRNSHGPI</sequence>
<dbReference type="InterPro" id="IPR029071">
    <property type="entry name" value="Ubiquitin-like_domsf"/>
</dbReference>
<feature type="region of interest" description="Disordered" evidence="16">
    <location>
        <begin position="242"/>
        <end position="346"/>
    </location>
</feature>
<dbReference type="GO" id="GO:0006950">
    <property type="term" value="P:response to stress"/>
    <property type="evidence" value="ECO:0007669"/>
    <property type="project" value="UniProtKB-ARBA"/>
</dbReference>
<dbReference type="Pfam" id="PF02196">
    <property type="entry name" value="RBD"/>
    <property type="match status" value="1"/>
</dbReference>
<dbReference type="InterPro" id="IPR002219">
    <property type="entry name" value="PKC_DAG/PE"/>
</dbReference>
<dbReference type="Pfam" id="PF07714">
    <property type="entry name" value="PK_Tyr_Ser-Thr"/>
    <property type="match status" value="1"/>
</dbReference>
<dbReference type="CDD" id="cd20811">
    <property type="entry name" value="C1_Raf"/>
    <property type="match status" value="1"/>
</dbReference>
<dbReference type="Pfam" id="PF00130">
    <property type="entry name" value="C1_1"/>
    <property type="match status" value="1"/>
</dbReference>
<feature type="compositionally biased region" description="Basic and acidic residues" evidence="16">
    <location>
        <begin position="199"/>
        <end position="214"/>
    </location>
</feature>
<evidence type="ECO:0000256" key="3">
    <source>
        <dbReference type="ARBA" id="ARBA00022527"/>
    </source>
</evidence>
<dbReference type="PROSITE" id="PS50011">
    <property type="entry name" value="PROTEIN_KINASE_DOM"/>
    <property type="match status" value="1"/>
</dbReference>
<dbReference type="PANTHER" id="PTHR44329">
    <property type="entry name" value="SERINE/THREONINE-PROTEIN KINASE TNNI3K-RELATED"/>
    <property type="match status" value="1"/>
</dbReference>
<keyword evidence="20" id="KW-1185">Reference proteome</keyword>
<dbReference type="Gene3D" id="3.30.200.20">
    <property type="entry name" value="Phosphorylase Kinase, domain 1"/>
    <property type="match status" value="1"/>
</dbReference>
<evidence type="ECO:0000259" key="19">
    <source>
        <dbReference type="PROSITE" id="PS50898"/>
    </source>
</evidence>